<protein>
    <submittedName>
        <fullName evidence="4">Uncharacterized protein</fullName>
    </submittedName>
</protein>
<evidence type="ECO:0000256" key="1">
    <source>
        <dbReference type="ARBA" id="ARBA00006484"/>
    </source>
</evidence>
<proteinExistence type="inferred from homology"/>
<dbReference type="InterPro" id="IPR002347">
    <property type="entry name" value="SDR_fam"/>
</dbReference>
<dbReference type="GO" id="GO:0016491">
    <property type="term" value="F:oxidoreductase activity"/>
    <property type="evidence" value="ECO:0007669"/>
    <property type="project" value="UniProtKB-KW"/>
</dbReference>
<dbReference type="Pfam" id="PF00106">
    <property type="entry name" value="adh_short"/>
    <property type="match status" value="1"/>
</dbReference>
<dbReference type="PRINTS" id="PR00081">
    <property type="entry name" value="GDHRDH"/>
</dbReference>
<accession>A0AAJ0D7M3</accession>
<evidence type="ECO:0000256" key="3">
    <source>
        <dbReference type="SAM" id="MobiDB-lite"/>
    </source>
</evidence>
<dbReference type="EMBL" id="JAWDJX010000050">
    <property type="protein sequence ID" value="KAK3048326.1"/>
    <property type="molecule type" value="Genomic_DNA"/>
</dbReference>
<evidence type="ECO:0000256" key="2">
    <source>
        <dbReference type="ARBA" id="ARBA00023002"/>
    </source>
</evidence>
<reference evidence="4" key="1">
    <citation type="submission" date="2023-04" db="EMBL/GenBank/DDBJ databases">
        <title>Black Yeasts Isolated from many extreme environments.</title>
        <authorList>
            <person name="Coleine C."/>
            <person name="Stajich J.E."/>
            <person name="Selbmann L."/>
        </authorList>
    </citation>
    <scope>NUCLEOTIDE SEQUENCE</scope>
    <source>
        <strain evidence="4">CCFEE 5312</strain>
    </source>
</reference>
<evidence type="ECO:0000313" key="5">
    <source>
        <dbReference type="Proteomes" id="UP001271007"/>
    </source>
</evidence>
<sequence>MAQNGGTEDSFFDIKDSDLTGLKDKVIVMTGGSSGIGLAFVKLCVGQGAKIVVGDVNECPEKGDDVTFMKVDVTDWKQQLALFKKAIEVHQKIDHVFANAGIGPTDTFVKDELDSNGDLLPPNMRTMDIDLNGPIYTSKLGIHYLNKNPSGGSVVITASPSSFSPFVATDYGTAKHGCLGLMRNLNAHFVDTNIRVNCITPLWTASGLVPAEHMQQTLGIISQPPEAAARSAMLLMADENRRGQTMFSKRSMFKEVDSILMGAIHSAIAPGEGDMPTSKEQAQKYKDQMTT</sequence>
<dbReference type="AlphaFoldDB" id="A0AAJ0D7M3"/>
<comment type="similarity">
    <text evidence="1">Belongs to the short-chain dehydrogenases/reductases (SDR) family.</text>
</comment>
<dbReference type="Proteomes" id="UP001271007">
    <property type="component" value="Unassembled WGS sequence"/>
</dbReference>
<dbReference type="PANTHER" id="PTHR43180">
    <property type="entry name" value="3-OXOACYL-(ACYL-CARRIER-PROTEIN) REDUCTASE (AFU_ORTHOLOGUE AFUA_6G11210)"/>
    <property type="match status" value="1"/>
</dbReference>
<evidence type="ECO:0000313" key="4">
    <source>
        <dbReference type="EMBL" id="KAK3048326.1"/>
    </source>
</evidence>
<keyword evidence="5" id="KW-1185">Reference proteome</keyword>
<keyword evidence="2" id="KW-0560">Oxidoreductase</keyword>
<feature type="region of interest" description="Disordered" evidence="3">
    <location>
        <begin position="269"/>
        <end position="291"/>
    </location>
</feature>
<organism evidence="4 5">
    <name type="scientific">Extremus antarcticus</name>
    <dbReference type="NCBI Taxonomy" id="702011"/>
    <lineage>
        <taxon>Eukaryota</taxon>
        <taxon>Fungi</taxon>
        <taxon>Dikarya</taxon>
        <taxon>Ascomycota</taxon>
        <taxon>Pezizomycotina</taxon>
        <taxon>Dothideomycetes</taxon>
        <taxon>Dothideomycetidae</taxon>
        <taxon>Mycosphaerellales</taxon>
        <taxon>Extremaceae</taxon>
        <taxon>Extremus</taxon>
    </lineage>
</organism>
<name>A0AAJ0D7M3_9PEZI</name>
<comment type="caution">
    <text evidence="4">The sequence shown here is derived from an EMBL/GenBank/DDBJ whole genome shotgun (WGS) entry which is preliminary data.</text>
</comment>
<dbReference type="InterPro" id="IPR036291">
    <property type="entry name" value="NAD(P)-bd_dom_sf"/>
</dbReference>
<dbReference type="SUPFAM" id="SSF51735">
    <property type="entry name" value="NAD(P)-binding Rossmann-fold domains"/>
    <property type="match status" value="1"/>
</dbReference>
<gene>
    <name evidence="4" type="ORF">LTR09_010319</name>
</gene>
<feature type="compositionally biased region" description="Basic and acidic residues" evidence="3">
    <location>
        <begin position="281"/>
        <end position="291"/>
    </location>
</feature>
<dbReference type="Gene3D" id="3.40.50.720">
    <property type="entry name" value="NAD(P)-binding Rossmann-like Domain"/>
    <property type="match status" value="1"/>
</dbReference>
<dbReference type="PANTHER" id="PTHR43180:SF11">
    <property type="entry name" value="NAD(P)-BINDING PROTEIN"/>
    <property type="match status" value="1"/>
</dbReference>